<keyword evidence="8" id="KW-0539">Nucleus</keyword>
<evidence type="ECO:0000256" key="1">
    <source>
        <dbReference type="ARBA" id="ARBA00004123"/>
    </source>
</evidence>
<evidence type="ECO:0000256" key="4">
    <source>
        <dbReference type="ARBA" id="ARBA00022833"/>
    </source>
</evidence>
<dbReference type="SMART" id="SM00391">
    <property type="entry name" value="MBD"/>
    <property type="match status" value="1"/>
</dbReference>
<keyword evidence="6" id="KW-0238">DNA-binding</keyword>
<keyword evidence="7" id="KW-0804">Transcription</keyword>
<evidence type="ECO:0000256" key="5">
    <source>
        <dbReference type="ARBA" id="ARBA00023015"/>
    </source>
</evidence>
<dbReference type="SUPFAM" id="SSF54171">
    <property type="entry name" value="DNA-binding domain"/>
    <property type="match status" value="1"/>
</dbReference>
<evidence type="ECO:0000313" key="13">
    <source>
        <dbReference type="Proteomes" id="UP000824890"/>
    </source>
</evidence>
<name>A0ABQ8C860_BRANA</name>
<protein>
    <submittedName>
        <fullName evidence="12">Uncharacterized protein</fullName>
    </submittedName>
</protein>
<dbReference type="Pfam" id="PF01429">
    <property type="entry name" value="MBD"/>
    <property type="match status" value="1"/>
</dbReference>
<evidence type="ECO:0000259" key="10">
    <source>
        <dbReference type="PROSITE" id="PS50982"/>
    </source>
</evidence>
<dbReference type="Gene3D" id="3.30.890.10">
    <property type="entry name" value="Methyl-cpg-binding Protein 2, Chain A"/>
    <property type="match status" value="1"/>
</dbReference>
<dbReference type="PANTHER" id="PTHR12396:SF10">
    <property type="entry name" value="METHYL-CPG-BINDING DOMAIN-CONTAINING PROTEIN 1-RELATED"/>
    <property type="match status" value="1"/>
</dbReference>
<dbReference type="Proteomes" id="UP000824890">
    <property type="component" value="Unassembled WGS sequence"/>
</dbReference>
<feature type="region of interest" description="Disordered" evidence="9">
    <location>
        <begin position="1"/>
        <end position="41"/>
    </location>
</feature>
<keyword evidence="4" id="KW-0862">Zinc</keyword>
<evidence type="ECO:0000256" key="9">
    <source>
        <dbReference type="SAM" id="MobiDB-lite"/>
    </source>
</evidence>
<dbReference type="PROSITE" id="PS51050">
    <property type="entry name" value="ZF_CW"/>
    <property type="match status" value="1"/>
</dbReference>
<keyword evidence="5" id="KW-0805">Transcription regulation</keyword>
<dbReference type="EMBL" id="JAGKQM010000009">
    <property type="protein sequence ID" value="KAH0912625.1"/>
    <property type="molecule type" value="Genomic_DNA"/>
</dbReference>
<keyword evidence="3" id="KW-0863">Zinc-finger</keyword>
<dbReference type="InterPro" id="IPR046431">
    <property type="entry name" value="FAF_dom"/>
</dbReference>
<dbReference type="InterPro" id="IPR011124">
    <property type="entry name" value="Znf_CW"/>
</dbReference>
<dbReference type="CDD" id="cd01396">
    <property type="entry name" value="MeCP2_MBD"/>
    <property type="match status" value="1"/>
</dbReference>
<evidence type="ECO:0000259" key="11">
    <source>
        <dbReference type="PROSITE" id="PS51050"/>
    </source>
</evidence>
<reference evidence="12 13" key="1">
    <citation type="submission" date="2021-05" db="EMBL/GenBank/DDBJ databases">
        <title>Genome Assembly of Synthetic Allotetraploid Brassica napus Reveals Homoeologous Exchanges between Subgenomes.</title>
        <authorList>
            <person name="Davis J.T."/>
        </authorList>
    </citation>
    <scope>NUCLEOTIDE SEQUENCE [LARGE SCALE GENOMIC DNA]</scope>
    <source>
        <strain evidence="13">cv. Da-Ae</strain>
        <tissue evidence="12">Seedling</tissue>
    </source>
</reference>
<evidence type="ECO:0000256" key="2">
    <source>
        <dbReference type="ARBA" id="ARBA00022723"/>
    </source>
</evidence>
<keyword evidence="13" id="KW-1185">Reference proteome</keyword>
<dbReference type="Pfam" id="PF11250">
    <property type="entry name" value="FAF"/>
    <property type="match status" value="1"/>
</dbReference>
<feature type="compositionally biased region" description="Polar residues" evidence="9">
    <location>
        <begin position="438"/>
        <end position="448"/>
    </location>
</feature>
<dbReference type="PANTHER" id="PTHR12396">
    <property type="entry name" value="METHYL-CPG BINDING PROTEIN, MBD"/>
    <property type="match status" value="1"/>
</dbReference>
<evidence type="ECO:0000313" key="12">
    <source>
        <dbReference type="EMBL" id="KAH0912625.1"/>
    </source>
</evidence>
<sequence length="448" mass="50151">MVVMTQCSPILTEERRPLEGGAPTHSHRRRWSTPADPGGESLRECFTTDDEYKEQPSHVSEVSFDDFVSCSSSSGNGYSFYLGGEMSPWGSPLLTKSRPIAPPRMVMETRGEGRRGRSVRRKKDLPPFLTTLDCNGRPRFYHRRVRSEGRLEIARVAVNLPEIVSVRGVEGLRIGTVRVSQQHDEEGEGNDAVRLQVFAGVREALICIRKESEIANQSRAMAEEENGSVAKPRAKVVFRDERPYALGQVHKDIAPGRLIDTYAAQCENCHQWRVIDSQEEYEDIRSRMIDDPFTCDKKQISCEDPADLDYDSSRTWVIDKPGLPKTPKGFKRSLVLRKDYSKMDTYYFTPTGKKLRSRNEVASYVEANPEFKGAPLEDFSFTVPKVMEDTAPPDPKVVASPVSPVVAAATPSDDDVSDKSTKSKEFKGKFKLEEETLSGSSPHVSPAP</sequence>
<accession>A0ABQ8C860</accession>
<dbReference type="Pfam" id="PF07496">
    <property type="entry name" value="zf-CW"/>
    <property type="match status" value="1"/>
</dbReference>
<evidence type="ECO:0000256" key="3">
    <source>
        <dbReference type="ARBA" id="ARBA00022771"/>
    </source>
</evidence>
<proteinExistence type="predicted"/>
<gene>
    <name evidence="12" type="ORF">HID58_035946</name>
</gene>
<dbReference type="InterPro" id="IPR001739">
    <property type="entry name" value="Methyl_CpG_DNA-bd"/>
</dbReference>
<feature type="domain" description="MBD" evidence="10">
    <location>
        <begin position="316"/>
        <end position="386"/>
    </location>
</feature>
<comment type="subcellular location">
    <subcellularLocation>
        <location evidence="1">Nucleus</location>
    </subcellularLocation>
</comment>
<dbReference type="InterPro" id="IPR016177">
    <property type="entry name" value="DNA-bd_dom_sf"/>
</dbReference>
<feature type="compositionally biased region" description="Low complexity" evidence="9">
    <location>
        <begin position="396"/>
        <end position="411"/>
    </location>
</feature>
<organism evidence="12 13">
    <name type="scientific">Brassica napus</name>
    <name type="common">Rape</name>
    <dbReference type="NCBI Taxonomy" id="3708"/>
    <lineage>
        <taxon>Eukaryota</taxon>
        <taxon>Viridiplantae</taxon>
        <taxon>Streptophyta</taxon>
        <taxon>Embryophyta</taxon>
        <taxon>Tracheophyta</taxon>
        <taxon>Spermatophyta</taxon>
        <taxon>Magnoliopsida</taxon>
        <taxon>eudicotyledons</taxon>
        <taxon>Gunneridae</taxon>
        <taxon>Pentapetalae</taxon>
        <taxon>rosids</taxon>
        <taxon>malvids</taxon>
        <taxon>Brassicales</taxon>
        <taxon>Brassicaceae</taxon>
        <taxon>Brassiceae</taxon>
        <taxon>Brassica</taxon>
    </lineage>
</organism>
<comment type="caution">
    <text evidence="12">The sequence shown here is derived from an EMBL/GenBank/DDBJ whole genome shotgun (WGS) entry which is preliminary data.</text>
</comment>
<evidence type="ECO:0000256" key="6">
    <source>
        <dbReference type="ARBA" id="ARBA00023125"/>
    </source>
</evidence>
<evidence type="ECO:0000256" key="8">
    <source>
        <dbReference type="ARBA" id="ARBA00023242"/>
    </source>
</evidence>
<feature type="compositionally biased region" description="Basic and acidic residues" evidence="9">
    <location>
        <begin position="417"/>
        <end position="434"/>
    </location>
</feature>
<keyword evidence="2" id="KW-0479">Metal-binding</keyword>
<evidence type="ECO:0000256" key="7">
    <source>
        <dbReference type="ARBA" id="ARBA00023163"/>
    </source>
</evidence>
<feature type="domain" description="CW-type" evidence="11">
    <location>
        <begin position="256"/>
        <end position="310"/>
    </location>
</feature>
<dbReference type="PROSITE" id="PS50982">
    <property type="entry name" value="MBD"/>
    <property type="match status" value="1"/>
</dbReference>
<feature type="region of interest" description="Disordered" evidence="9">
    <location>
        <begin position="390"/>
        <end position="448"/>
    </location>
</feature>